<evidence type="ECO:0000313" key="1">
    <source>
        <dbReference type="EMBL" id="SNT18116.1"/>
    </source>
</evidence>
<keyword evidence="2" id="KW-1185">Reference proteome</keyword>
<accession>A0A239KID7</accession>
<sequence>MLTINNQQMQAFERAQLHGFVQRVLVRLELACGQAHGWVANDVLLGLEAARGFGLEHEAEVADFIEVSCHYLPPLPALPLTRANWPVPALAILCSHGLAPNEKIRRYRAWASNWDRELP</sequence>
<protein>
    <submittedName>
        <fullName evidence="1">Uncharacterized protein</fullName>
    </submittedName>
</protein>
<dbReference type="RefSeq" id="WP_042127212.1">
    <property type="nucleotide sequence ID" value="NZ_FZOL01000027.1"/>
</dbReference>
<dbReference type="STRING" id="1215104.GCA_000730585_01720"/>
<proteinExistence type="predicted"/>
<organism evidence="1 2">
    <name type="scientific">Pseudomonas japonica</name>
    <dbReference type="NCBI Taxonomy" id="256466"/>
    <lineage>
        <taxon>Bacteria</taxon>
        <taxon>Pseudomonadati</taxon>
        <taxon>Pseudomonadota</taxon>
        <taxon>Gammaproteobacteria</taxon>
        <taxon>Pseudomonadales</taxon>
        <taxon>Pseudomonadaceae</taxon>
        <taxon>Pseudomonas</taxon>
    </lineage>
</organism>
<gene>
    <name evidence="1" type="ORF">SAMN05444352_12733</name>
</gene>
<reference evidence="2" key="1">
    <citation type="submission" date="2017-06" db="EMBL/GenBank/DDBJ databases">
        <authorList>
            <person name="Varghese N."/>
            <person name="Submissions S."/>
        </authorList>
    </citation>
    <scope>NUCLEOTIDE SEQUENCE [LARGE SCALE GENOMIC DNA]</scope>
    <source>
        <strain evidence="2">DSM 22348</strain>
    </source>
</reference>
<dbReference type="EMBL" id="FZOL01000027">
    <property type="protein sequence ID" value="SNT18116.1"/>
    <property type="molecule type" value="Genomic_DNA"/>
</dbReference>
<dbReference type="Proteomes" id="UP000198407">
    <property type="component" value="Unassembled WGS sequence"/>
</dbReference>
<name>A0A239KID7_9PSED</name>
<evidence type="ECO:0000313" key="2">
    <source>
        <dbReference type="Proteomes" id="UP000198407"/>
    </source>
</evidence>
<dbReference type="AlphaFoldDB" id="A0A239KID7"/>